<organism evidence="1">
    <name type="scientific">viral metagenome</name>
    <dbReference type="NCBI Taxonomy" id="1070528"/>
    <lineage>
        <taxon>unclassified sequences</taxon>
        <taxon>metagenomes</taxon>
        <taxon>organismal metagenomes</taxon>
    </lineage>
</organism>
<name>A0A6C0JFS9_9ZZZZ</name>
<accession>A0A6C0JFS9</accession>
<protein>
    <submittedName>
        <fullName evidence="1">Uncharacterized protein</fullName>
    </submittedName>
</protein>
<proteinExistence type="predicted"/>
<dbReference type="AlphaFoldDB" id="A0A6C0JFS9"/>
<reference evidence="1" key="1">
    <citation type="journal article" date="2020" name="Nature">
        <title>Giant virus diversity and host interactions through global metagenomics.</title>
        <authorList>
            <person name="Schulz F."/>
            <person name="Roux S."/>
            <person name="Paez-Espino D."/>
            <person name="Jungbluth S."/>
            <person name="Walsh D.A."/>
            <person name="Denef V.J."/>
            <person name="McMahon K.D."/>
            <person name="Konstantinidis K.T."/>
            <person name="Eloe-Fadrosh E.A."/>
            <person name="Kyrpides N.C."/>
            <person name="Woyke T."/>
        </authorList>
    </citation>
    <scope>NUCLEOTIDE SEQUENCE</scope>
    <source>
        <strain evidence="1">GVMAG-M-3300027708-51</strain>
    </source>
</reference>
<sequence>MDGTAKAIWTDGRAEEHLPIVMDERLCFDTVLRCVRLGPKQIVAYDVWTVNGECVHNKVSFAKRQEILASLLAEFHQPDLTALTTIGDAPANALLRGYESYDDMPGSMGVFTEQPPLVPEHLPDEE</sequence>
<evidence type="ECO:0000313" key="1">
    <source>
        <dbReference type="EMBL" id="QHU04482.1"/>
    </source>
</evidence>
<dbReference type="EMBL" id="MN740401">
    <property type="protein sequence ID" value="QHU04482.1"/>
    <property type="molecule type" value="Genomic_DNA"/>
</dbReference>